<dbReference type="InterPro" id="IPR011010">
    <property type="entry name" value="DNA_brk_join_enz"/>
</dbReference>
<proteinExistence type="predicted"/>
<evidence type="ECO:0000256" key="4">
    <source>
        <dbReference type="PROSITE-ProRule" id="PRU01248"/>
    </source>
</evidence>
<feature type="domain" description="Tyr recombinase" evidence="5">
    <location>
        <begin position="125"/>
        <end position="342"/>
    </location>
</feature>
<name>A0A1M5RBC8_9EURY</name>
<evidence type="ECO:0000313" key="7">
    <source>
        <dbReference type="EMBL" id="SHH23657.1"/>
    </source>
</evidence>
<sequence length="347" mass="39914">MSEDLQPLTPSEARDLHLEAMKENAAEWTRVSHRSHLRAFVEWCRTEGGIDNMNDLTGRDLYQFRVWRREGGYSKGKTDTLAPKTLDSALTTVRSFLRFCEQIEAVPEGLREKVILPTLSASSEVSDSTIAPERVPPVIDYLDRYEYASRDHVVWALVWHTGARLGAVRALDLEDCELDNKKPGINYIHRPDSDTPLKNDERGERFNRISDRVATVLQDYIDGPRISARDDYGRFPLVSTKNGRISPTAIRDTFYRWTRPCFTGDECPHGEEPETCEAARFDQMSKCPSARSPHDVRKARVTKYRNDGVPRGVVSDRLDTSEAVLDKHYDRASKREKADRRWRMIRE</sequence>
<evidence type="ECO:0000256" key="3">
    <source>
        <dbReference type="ARBA" id="ARBA00023172"/>
    </source>
</evidence>
<keyword evidence="1" id="KW-0229">DNA integration</keyword>
<feature type="domain" description="Core-binding (CB)" evidence="6">
    <location>
        <begin position="8"/>
        <end position="101"/>
    </location>
</feature>
<reference evidence="7 8" key="1">
    <citation type="submission" date="2016-11" db="EMBL/GenBank/DDBJ databases">
        <authorList>
            <person name="Jaros S."/>
            <person name="Januszkiewicz K."/>
            <person name="Wedrychowicz H."/>
        </authorList>
    </citation>
    <scope>NUCLEOTIDE SEQUENCE [LARGE SCALE GENOMIC DNA]</scope>
    <source>
        <strain evidence="7 8">DSM 9297</strain>
    </source>
</reference>
<dbReference type="EMBL" id="FQWV01000005">
    <property type="protein sequence ID" value="SHH23657.1"/>
    <property type="molecule type" value="Genomic_DNA"/>
</dbReference>
<dbReference type="InterPro" id="IPR013762">
    <property type="entry name" value="Integrase-like_cat_sf"/>
</dbReference>
<dbReference type="OrthoDB" id="198497at2157"/>
<dbReference type="PROSITE" id="PS51898">
    <property type="entry name" value="TYR_RECOMBINASE"/>
    <property type="match status" value="1"/>
</dbReference>
<dbReference type="InterPro" id="IPR010998">
    <property type="entry name" value="Integrase_recombinase_N"/>
</dbReference>
<dbReference type="InterPro" id="IPR002104">
    <property type="entry name" value="Integrase_catalytic"/>
</dbReference>
<dbReference type="RefSeq" id="WP_073309320.1">
    <property type="nucleotide sequence ID" value="NZ_FQWV01000005.1"/>
</dbReference>
<evidence type="ECO:0000259" key="5">
    <source>
        <dbReference type="PROSITE" id="PS51898"/>
    </source>
</evidence>
<dbReference type="GO" id="GO:0006310">
    <property type="term" value="P:DNA recombination"/>
    <property type="evidence" value="ECO:0007669"/>
    <property type="project" value="UniProtKB-KW"/>
</dbReference>
<keyword evidence="8" id="KW-1185">Reference proteome</keyword>
<dbReference type="Gene3D" id="1.10.443.10">
    <property type="entry name" value="Intergrase catalytic core"/>
    <property type="match status" value="1"/>
</dbReference>
<dbReference type="Gene3D" id="1.10.150.130">
    <property type="match status" value="1"/>
</dbReference>
<dbReference type="PANTHER" id="PTHR30349:SF41">
    <property type="entry name" value="INTEGRASE_RECOMBINASE PROTEIN MJ0367-RELATED"/>
    <property type="match status" value="1"/>
</dbReference>
<protein>
    <submittedName>
        <fullName evidence="7">Phage integrase family protein</fullName>
    </submittedName>
</protein>
<accession>A0A1M5RBC8</accession>
<dbReference type="CDD" id="cd00397">
    <property type="entry name" value="DNA_BRE_C"/>
    <property type="match status" value="1"/>
</dbReference>
<evidence type="ECO:0000256" key="2">
    <source>
        <dbReference type="ARBA" id="ARBA00023125"/>
    </source>
</evidence>
<dbReference type="GO" id="GO:0003677">
    <property type="term" value="F:DNA binding"/>
    <property type="evidence" value="ECO:0007669"/>
    <property type="project" value="UniProtKB-UniRule"/>
</dbReference>
<dbReference type="InterPro" id="IPR044068">
    <property type="entry name" value="CB"/>
</dbReference>
<evidence type="ECO:0000259" key="6">
    <source>
        <dbReference type="PROSITE" id="PS51900"/>
    </source>
</evidence>
<dbReference type="AlphaFoldDB" id="A0A1M5RBC8"/>
<dbReference type="PROSITE" id="PS51900">
    <property type="entry name" value="CB"/>
    <property type="match status" value="1"/>
</dbReference>
<dbReference type="InterPro" id="IPR050090">
    <property type="entry name" value="Tyrosine_recombinase_XerCD"/>
</dbReference>
<dbReference type="Proteomes" id="UP000184357">
    <property type="component" value="Unassembled WGS sequence"/>
</dbReference>
<keyword evidence="3" id="KW-0233">DNA recombination</keyword>
<dbReference type="GO" id="GO:0015074">
    <property type="term" value="P:DNA integration"/>
    <property type="evidence" value="ECO:0007669"/>
    <property type="project" value="UniProtKB-KW"/>
</dbReference>
<dbReference type="PANTHER" id="PTHR30349">
    <property type="entry name" value="PHAGE INTEGRASE-RELATED"/>
    <property type="match status" value="1"/>
</dbReference>
<dbReference type="SUPFAM" id="SSF56349">
    <property type="entry name" value="DNA breaking-rejoining enzymes"/>
    <property type="match status" value="1"/>
</dbReference>
<gene>
    <name evidence="7" type="ORF">SAMN05443636_2129</name>
</gene>
<evidence type="ECO:0000313" key="8">
    <source>
        <dbReference type="Proteomes" id="UP000184357"/>
    </source>
</evidence>
<keyword evidence="2 4" id="KW-0238">DNA-binding</keyword>
<organism evidence="7 8">
    <name type="scientific">Halobaculum gomorrense</name>
    <dbReference type="NCBI Taxonomy" id="43928"/>
    <lineage>
        <taxon>Archaea</taxon>
        <taxon>Methanobacteriati</taxon>
        <taxon>Methanobacteriota</taxon>
        <taxon>Stenosarchaea group</taxon>
        <taxon>Halobacteria</taxon>
        <taxon>Halobacteriales</taxon>
        <taxon>Haloferacaceae</taxon>
        <taxon>Halobaculum</taxon>
    </lineage>
</organism>
<evidence type="ECO:0000256" key="1">
    <source>
        <dbReference type="ARBA" id="ARBA00022908"/>
    </source>
</evidence>